<feature type="signal peptide" evidence="2">
    <location>
        <begin position="1"/>
        <end position="21"/>
    </location>
</feature>
<dbReference type="AlphaFoldDB" id="A0A1F6DXP5"/>
<proteinExistence type="predicted"/>
<evidence type="ECO:0000256" key="1">
    <source>
        <dbReference type="SAM" id="Phobius"/>
    </source>
</evidence>
<comment type="caution">
    <text evidence="3">The sequence shown here is derived from an EMBL/GenBank/DDBJ whole genome shotgun (WGS) entry which is preliminary data.</text>
</comment>
<gene>
    <name evidence="3" type="ORF">A3D71_01605</name>
</gene>
<keyword evidence="1" id="KW-0472">Membrane</keyword>
<evidence type="ECO:0000313" key="4">
    <source>
        <dbReference type="Proteomes" id="UP000177652"/>
    </source>
</evidence>
<keyword evidence="1" id="KW-0812">Transmembrane</keyword>
<reference evidence="3 4" key="1">
    <citation type="journal article" date="2016" name="Nat. Commun.">
        <title>Thousands of microbial genomes shed light on interconnected biogeochemical processes in an aquifer system.</title>
        <authorList>
            <person name="Anantharaman K."/>
            <person name="Brown C.T."/>
            <person name="Hug L.A."/>
            <person name="Sharon I."/>
            <person name="Castelle C.J."/>
            <person name="Probst A.J."/>
            <person name="Thomas B.C."/>
            <person name="Singh A."/>
            <person name="Wilkins M.J."/>
            <person name="Karaoz U."/>
            <person name="Brodie E.L."/>
            <person name="Williams K.H."/>
            <person name="Hubbard S.S."/>
            <person name="Banfield J.F."/>
        </authorList>
    </citation>
    <scope>NUCLEOTIDE SEQUENCE [LARGE SCALE GENOMIC DNA]</scope>
</reference>
<accession>A0A1F6DXP5</accession>
<feature type="chain" id="PRO_5009523993" description="Bacterial Ig-like domain-containing protein" evidence="2">
    <location>
        <begin position="22"/>
        <end position="267"/>
    </location>
</feature>
<evidence type="ECO:0000256" key="2">
    <source>
        <dbReference type="SAM" id="SignalP"/>
    </source>
</evidence>
<dbReference type="Proteomes" id="UP000177652">
    <property type="component" value="Unassembled WGS sequence"/>
</dbReference>
<evidence type="ECO:0008006" key="5">
    <source>
        <dbReference type="Google" id="ProtNLM"/>
    </source>
</evidence>
<organism evidence="3 4">
    <name type="scientific">Candidatus Kaiserbacteria bacterium RIFCSPHIGHO2_02_FULL_55_20</name>
    <dbReference type="NCBI Taxonomy" id="1798497"/>
    <lineage>
        <taxon>Bacteria</taxon>
        <taxon>Candidatus Kaiseribacteriota</taxon>
    </lineage>
</organism>
<evidence type="ECO:0000313" key="3">
    <source>
        <dbReference type="EMBL" id="OGG66195.1"/>
    </source>
</evidence>
<keyword evidence="1" id="KW-1133">Transmembrane helix</keyword>
<feature type="transmembrane region" description="Helical" evidence="1">
    <location>
        <begin position="238"/>
        <end position="255"/>
    </location>
</feature>
<dbReference type="EMBL" id="MFLK01000018">
    <property type="protein sequence ID" value="OGG66195.1"/>
    <property type="molecule type" value="Genomic_DNA"/>
</dbReference>
<sequence length="267" mass="27849">MSRLLVSLLCATALVPFVAFAAPGAMPAGFAPGSLWLSKTEATAGESLKIFTVVYDSTTSPIEGDVVFHADTKDTGTQHFKLAAGETQILSADWVATAGTHTFSASIKNITGVSGTVANTETNSVSIKVAEPPPPPPPSATTQAVNTVSNVIASSTPVVVSVAEKVFALSESVRNGAVEALKKQLAASESPKGQVLGASTYRAPQGGTTSADAGNGSIVGSIWRGLLSGLLFVCNLKLLFYGLLLFVIFVLYKLLRTMLRERRARSY</sequence>
<protein>
    <recommendedName>
        <fullName evidence="5">Bacterial Ig-like domain-containing protein</fullName>
    </recommendedName>
</protein>
<name>A0A1F6DXP5_9BACT</name>
<keyword evidence="2" id="KW-0732">Signal</keyword>